<reference evidence="8" key="2">
    <citation type="submission" date="2020-03" db="EMBL/GenBank/DDBJ databases">
        <title>Intra-Species Differences in Population Size shape Life History and Genome Evolution.</title>
        <authorList>
            <person name="Willemsen D."/>
            <person name="Cui R."/>
            <person name="Valenzano D.R."/>
        </authorList>
    </citation>
    <scope>NUCLEOTIDE SEQUENCE</scope>
    <source>
        <strain evidence="8">GRZ</strain>
        <tissue evidence="8">Whole</tissue>
    </source>
</reference>
<evidence type="ECO:0000256" key="1">
    <source>
        <dbReference type="ARBA" id="ARBA00022614"/>
    </source>
</evidence>
<keyword evidence="2 6" id="KW-0732">Signal</keyword>
<dbReference type="Proteomes" id="UP000822369">
    <property type="component" value="Chromosome 5"/>
</dbReference>
<dbReference type="GO" id="GO:0004180">
    <property type="term" value="F:carboxypeptidase activity"/>
    <property type="evidence" value="ECO:0007669"/>
    <property type="project" value="UniProtKB-KW"/>
</dbReference>
<feature type="signal peptide" evidence="6">
    <location>
        <begin position="1"/>
        <end position="21"/>
    </location>
</feature>
<dbReference type="SMART" id="SM00369">
    <property type="entry name" value="LRR_TYP"/>
    <property type="match status" value="12"/>
</dbReference>
<evidence type="ECO:0000256" key="2">
    <source>
        <dbReference type="ARBA" id="ARBA00022729"/>
    </source>
</evidence>
<dbReference type="Ensembl" id="ENSNFUT00015024755.1">
    <property type="protein sequence ID" value="ENSNFUP00015023668.1"/>
    <property type="gene ID" value="ENSNFUG00015011462.1"/>
</dbReference>
<sequence length="525" mass="59571">MAKPLALALAVLVLLLRPSGSGSWPGACPYRCQCFTPVQVLCSDERMASLPRNMSAQVKEFIIMTTSVAYLFSHSLEESPQLTKLVFLNNALRSIHLKALERLTELQELEISGNPGLDHVLLGTFSNQARLQKLTLNFNNFKSLLPGTFDSLKQLETLQMKNNFISALPAYLFLNLNKLRVLDLSQNRLEDVANETFSGLRRLEVLKLNNNLISHLTPDTFSNVSQLRELHLEHNKLARLSDSSFSLLTNLSVLNLRGNLLTTFSRNVFGREPTHLKELNLRGNQLTQLSSLSALTSLTDLTLSENKLSSLAEDVFINLTALENLELSENQLVTLPERIFKHLFNIKEISLHRNNLTRLEPQLFEDQAFIQRLYLSENRLETLPVGLMDSFSFQHSTRLHGNPWKCDCHLWYLHDWLLQNSQNVEMLHGVVCESPAYLRQRPVTSVDRDQLLCHLSKEDVADLSSCTLQTSNHTVTIKCKADKCSPMTVKVLFQEEDGRVREHVLKNESDESQCSNRTTAGIPER</sequence>
<evidence type="ECO:0000256" key="6">
    <source>
        <dbReference type="SAM" id="SignalP"/>
    </source>
</evidence>
<dbReference type="PANTHER" id="PTHR24366">
    <property type="entry name" value="IG(IMMUNOGLOBULIN) AND LRR(LEUCINE RICH REPEAT) DOMAINS"/>
    <property type="match status" value="1"/>
</dbReference>
<dbReference type="FunFam" id="3.80.10.10:FF:001164">
    <property type="entry name" value="GH01279p"/>
    <property type="match status" value="1"/>
</dbReference>
<dbReference type="PRINTS" id="PR00019">
    <property type="entry name" value="LEURICHRPT"/>
</dbReference>
<protein>
    <submittedName>
        <fullName evidence="8 9">Carboxypeptidase N subunit 2-like</fullName>
    </submittedName>
</protein>
<dbReference type="Pfam" id="PF13855">
    <property type="entry name" value="LRR_8"/>
    <property type="match status" value="2"/>
</dbReference>
<dbReference type="Proteomes" id="UP000694548">
    <property type="component" value="Chromosome sgr09"/>
</dbReference>
<evidence type="ECO:0000256" key="3">
    <source>
        <dbReference type="ARBA" id="ARBA00022737"/>
    </source>
</evidence>
<evidence type="ECO:0000313" key="10">
    <source>
        <dbReference type="Proteomes" id="UP000694548"/>
    </source>
</evidence>
<dbReference type="SUPFAM" id="SSF52058">
    <property type="entry name" value="L domain-like"/>
    <property type="match status" value="1"/>
</dbReference>
<keyword evidence="4" id="KW-0325">Glycoprotein</keyword>
<dbReference type="InterPro" id="IPR003591">
    <property type="entry name" value="Leu-rich_rpt_typical-subtyp"/>
</dbReference>
<dbReference type="GeneID" id="107384490"/>
<proteinExistence type="predicted"/>
<dbReference type="InterPro" id="IPR032675">
    <property type="entry name" value="LRR_dom_sf"/>
</dbReference>
<name>A0A8C6LTF8_NOTFU</name>
<dbReference type="SMART" id="SM00082">
    <property type="entry name" value="LRRCT"/>
    <property type="match status" value="1"/>
</dbReference>
<dbReference type="GeneTree" id="ENSGT00940000166731"/>
<keyword evidence="3" id="KW-0677">Repeat</keyword>
<dbReference type="Pfam" id="PF00560">
    <property type="entry name" value="LRR_1"/>
    <property type="match status" value="1"/>
</dbReference>
<dbReference type="RefSeq" id="XP_015813250.3">
    <property type="nucleotide sequence ID" value="XM_015957764.3"/>
</dbReference>
<evidence type="ECO:0000313" key="8">
    <source>
        <dbReference type="EMBL" id="KAF7223200.1"/>
    </source>
</evidence>
<evidence type="ECO:0000313" key="9">
    <source>
        <dbReference type="Ensembl" id="ENSNFUP00015023668.1"/>
    </source>
</evidence>
<keyword evidence="10" id="KW-1185">Reference proteome</keyword>
<evidence type="ECO:0000259" key="7">
    <source>
        <dbReference type="SMART" id="SM00082"/>
    </source>
</evidence>
<feature type="chain" id="PRO_5044681370" evidence="6">
    <location>
        <begin position="22"/>
        <end position="525"/>
    </location>
</feature>
<keyword evidence="8" id="KW-0645">Protease</keyword>
<dbReference type="FunFam" id="3.80.10.10:FF:000770">
    <property type="entry name" value="Uncharacterized protein"/>
    <property type="match status" value="1"/>
</dbReference>
<keyword evidence="8" id="KW-0378">Hydrolase</keyword>
<accession>A0A8C6LTF8</accession>
<dbReference type="SMART" id="SM00365">
    <property type="entry name" value="LRR_SD22"/>
    <property type="match status" value="7"/>
</dbReference>
<organism evidence="9 10">
    <name type="scientific">Nothobranchius furzeri</name>
    <name type="common">Turquoise killifish</name>
    <dbReference type="NCBI Taxonomy" id="105023"/>
    <lineage>
        <taxon>Eukaryota</taxon>
        <taxon>Metazoa</taxon>
        <taxon>Chordata</taxon>
        <taxon>Craniata</taxon>
        <taxon>Vertebrata</taxon>
        <taxon>Euteleostomi</taxon>
        <taxon>Actinopterygii</taxon>
        <taxon>Neopterygii</taxon>
        <taxon>Teleostei</taxon>
        <taxon>Neoteleostei</taxon>
        <taxon>Acanthomorphata</taxon>
        <taxon>Ovalentaria</taxon>
        <taxon>Atherinomorphae</taxon>
        <taxon>Cyprinodontiformes</taxon>
        <taxon>Nothobranchiidae</taxon>
        <taxon>Nothobranchius</taxon>
    </lineage>
</organism>
<keyword evidence="8" id="KW-0121">Carboxypeptidase</keyword>
<gene>
    <name evidence="9" type="primary">zgc:153913</name>
    <name evidence="8" type="ORF">G4P62_009459</name>
</gene>
<reference evidence="9" key="1">
    <citation type="submission" date="2014-08" db="EMBL/GenBank/DDBJ databases">
        <authorList>
            <person name="Senf B."/>
            <person name="Petzold A."/>
            <person name="Downie B.R."/>
            <person name="Koch P."/>
            <person name="Platzer M."/>
        </authorList>
    </citation>
    <scope>NUCLEOTIDE SEQUENCE [LARGE SCALE GENOMIC DNA]</scope>
    <source>
        <strain evidence="9">GRZ</strain>
    </source>
</reference>
<feature type="domain" description="LRRCT" evidence="7">
    <location>
        <begin position="402"/>
        <end position="454"/>
    </location>
</feature>
<dbReference type="PANTHER" id="PTHR24366:SF161">
    <property type="entry name" value="TIR DOMAIN-CONTAINING PROTEIN"/>
    <property type="match status" value="1"/>
</dbReference>
<dbReference type="InterPro" id="IPR001611">
    <property type="entry name" value="Leu-rich_rpt"/>
</dbReference>
<dbReference type="SMART" id="SM00364">
    <property type="entry name" value="LRR_BAC"/>
    <property type="match status" value="6"/>
</dbReference>
<dbReference type="EMBL" id="JAAVVJ010000005">
    <property type="protein sequence ID" value="KAF7223200.1"/>
    <property type="molecule type" value="Genomic_DNA"/>
</dbReference>
<dbReference type="KEGG" id="nfu:107384490"/>
<dbReference type="PROSITE" id="PS51450">
    <property type="entry name" value="LRR"/>
    <property type="match status" value="5"/>
</dbReference>
<dbReference type="OMA" id="REVFCSD"/>
<feature type="region of interest" description="Disordered" evidence="5">
    <location>
        <begin position="506"/>
        <end position="525"/>
    </location>
</feature>
<evidence type="ECO:0000256" key="4">
    <source>
        <dbReference type="ARBA" id="ARBA00023180"/>
    </source>
</evidence>
<dbReference type="Gene3D" id="3.80.10.10">
    <property type="entry name" value="Ribonuclease Inhibitor"/>
    <property type="match status" value="2"/>
</dbReference>
<dbReference type="InterPro" id="IPR000483">
    <property type="entry name" value="Cys-rich_flank_reg_C"/>
</dbReference>
<dbReference type="AlphaFoldDB" id="A0A8C6LTF8"/>
<dbReference type="OrthoDB" id="6363818at2759"/>
<keyword evidence="1" id="KW-0433">Leucine-rich repeat</keyword>
<reference evidence="9" key="3">
    <citation type="submission" date="2025-05" db="UniProtKB">
        <authorList>
            <consortium name="Ensembl"/>
        </authorList>
    </citation>
    <scope>IDENTIFICATION</scope>
</reference>
<evidence type="ECO:0000256" key="5">
    <source>
        <dbReference type="SAM" id="MobiDB-lite"/>
    </source>
</evidence>